<feature type="compositionally biased region" description="Low complexity" evidence="6">
    <location>
        <begin position="695"/>
        <end position="713"/>
    </location>
</feature>
<dbReference type="GO" id="GO:0006351">
    <property type="term" value="P:DNA-templated transcription"/>
    <property type="evidence" value="ECO:0007669"/>
    <property type="project" value="InterPro"/>
</dbReference>
<dbReference type="GO" id="GO:0003677">
    <property type="term" value="F:DNA binding"/>
    <property type="evidence" value="ECO:0007669"/>
    <property type="project" value="InterPro"/>
</dbReference>
<feature type="compositionally biased region" description="Low complexity" evidence="6">
    <location>
        <begin position="668"/>
        <end position="683"/>
    </location>
</feature>
<evidence type="ECO:0000256" key="1">
    <source>
        <dbReference type="ARBA" id="ARBA00004123"/>
    </source>
</evidence>
<evidence type="ECO:0000256" key="2">
    <source>
        <dbReference type="ARBA" id="ARBA00022723"/>
    </source>
</evidence>
<dbReference type="GeneID" id="19273016"/>
<evidence type="ECO:0000313" key="9">
    <source>
        <dbReference type="Proteomes" id="UP000030651"/>
    </source>
</evidence>
<dbReference type="KEGG" id="pfy:PFICI_08003"/>
<dbReference type="InterPro" id="IPR036864">
    <property type="entry name" value="Zn2-C6_fun-type_DNA-bd_sf"/>
</dbReference>
<comment type="subcellular location">
    <subcellularLocation>
        <location evidence="1">Nucleus</location>
    </subcellularLocation>
</comment>
<keyword evidence="5" id="KW-0539">Nucleus</keyword>
<dbReference type="InParanoid" id="W3X390"/>
<dbReference type="RefSeq" id="XP_007834775.1">
    <property type="nucleotide sequence ID" value="XM_007836584.1"/>
</dbReference>
<feature type="region of interest" description="Disordered" evidence="6">
    <location>
        <begin position="121"/>
        <end position="143"/>
    </location>
</feature>
<dbReference type="Gene3D" id="4.10.240.10">
    <property type="entry name" value="Zn(2)-C6 fungal-type DNA-binding domain"/>
    <property type="match status" value="1"/>
</dbReference>
<dbReference type="AlphaFoldDB" id="W3X390"/>
<organism evidence="8 9">
    <name type="scientific">Pestalotiopsis fici (strain W106-1 / CGMCC3.15140)</name>
    <dbReference type="NCBI Taxonomy" id="1229662"/>
    <lineage>
        <taxon>Eukaryota</taxon>
        <taxon>Fungi</taxon>
        <taxon>Dikarya</taxon>
        <taxon>Ascomycota</taxon>
        <taxon>Pezizomycotina</taxon>
        <taxon>Sordariomycetes</taxon>
        <taxon>Xylariomycetidae</taxon>
        <taxon>Amphisphaeriales</taxon>
        <taxon>Sporocadaceae</taxon>
        <taxon>Pestalotiopsis</taxon>
    </lineage>
</organism>
<dbReference type="PROSITE" id="PS00463">
    <property type="entry name" value="ZN2_CY6_FUNGAL_1"/>
    <property type="match status" value="1"/>
</dbReference>
<evidence type="ECO:0000256" key="3">
    <source>
        <dbReference type="ARBA" id="ARBA00023015"/>
    </source>
</evidence>
<evidence type="ECO:0000259" key="7">
    <source>
        <dbReference type="PROSITE" id="PS50048"/>
    </source>
</evidence>
<sequence>MTPSDASAEASHELACTSCRNRKLKCDRVKPACGRCSRIKGECVYPESRRKPAFKRRNVRELEARLAQVEGLLKQNGGGDKGSSSDEQVDNTLNFDFSDFVPSTEDVFLQGMDYTFPSGPVEGDSFLQSQNDPSVPLAASAGASQPTGDAFSGELLGLGMFEALPPFEVTEELQIFFQRQQHFIPVIHPARYMQAYYSAPHMKPPMCLQYAIWALASNGHPKYGHLHDVFYQRARQYAEADELKGHGEHFITVHHAQAWSLITTDEAKSMLFTRAAMSSARAVRLANMLGLHHLDTPNDVSSPTLMPPKDWAELEERRRTFWGIFCLDSHCAISTGWPHLVDPSEVTTHLPSSETAFFSGEPVTTCTLEDAFKGSSYSSFAGAILVCHLFNMILKHVHRPKPDDDPQNHEYGEYWKRHREIDNAISSAFMFLPEHFRLPENYGDPTAVHTNLNYHAALICLHLAALEKIEKYQIPIFAKRASETRLFTAAQEIVNIVKMTSHMKTNPRSPMAAISLYCAAMVFIYQCKDAPTPQRIDNLDFIISAMDAIGREHVITRAFLKQLLLDLERNNITHITRVPKLDHLPDIIAIGNHNIPLLTRSQFSSHSKPQPPLPGRLPLGNPQGNLNAYKMTECGIGFGYKIKDGCQATNNTNADETTANKRKRSAPSDDSGASASTSGSGPSDGHHDLWGHNNSSSSDMTPSSASTTSESAPLPQAQQGGGRPNNSFASFDKTPWAGLARTITNTLPVRTGSPAAATSSPHPGISPSAAVGGVGFGTGANAQNAAAATPNIPQIGRPGLDNAGVCMYAQFSNTSNLANAGKNAAMDSWPMAGSTSGLDWNAIASSVGLNMPTSFPGVLNPSLLRDDGNGNGSSAGANANPG</sequence>
<dbReference type="GO" id="GO:0000981">
    <property type="term" value="F:DNA-binding transcription factor activity, RNA polymerase II-specific"/>
    <property type="evidence" value="ECO:0007669"/>
    <property type="project" value="InterPro"/>
</dbReference>
<dbReference type="Pfam" id="PF00172">
    <property type="entry name" value="Zn_clus"/>
    <property type="match status" value="1"/>
</dbReference>
<gene>
    <name evidence="8" type="ORF">PFICI_08003</name>
</gene>
<dbReference type="InterPro" id="IPR050815">
    <property type="entry name" value="TF_fung"/>
</dbReference>
<dbReference type="PANTHER" id="PTHR47338:SF10">
    <property type="entry name" value="TRANSCRIPTION FACTOR DOMAIN-CONTAINING PROTEIN-RELATED"/>
    <property type="match status" value="1"/>
</dbReference>
<reference evidence="9" key="1">
    <citation type="journal article" date="2015" name="BMC Genomics">
        <title>Genomic and transcriptomic analysis of the endophytic fungus Pestalotiopsis fici reveals its lifestyle and high potential for synthesis of natural products.</title>
        <authorList>
            <person name="Wang X."/>
            <person name="Zhang X."/>
            <person name="Liu L."/>
            <person name="Xiang M."/>
            <person name="Wang W."/>
            <person name="Sun X."/>
            <person name="Che Y."/>
            <person name="Guo L."/>
            <person name="Liu G."/>
            <person name="Guo L."/>
            <person name="Wang C."/>
            <person name="Yin W.B."/>
            <person name="Stadler M."/>
            <person name="Zhang X."/>
            <person name="Liu X."/>
        </authorList>
    </citation>
    <scope>NUCLEOTIDE SEQUENCE [LARGE SCALE GENOMIC DNA]</scope>
    <source>
        <strain evidence="9">W106-1 / CGMCC3.15140</strain>
    </source>
</reference>
<keyword evidence="4" id="KW-0804">Transcription</keyword>
<accession>W3X390</accession>
<dbReference type="PANTHER" id="PTHR47338">
    <property type="entry name" value="ZN(II)2CYS6 TRANSCRIPTION FACTOR (EUROFUNG)-RELATED"/>
    <property type="match status" value="1"/>
</dbReference>
<feature type="region of interest" description="Disordered" evidence="6">
    <location>
        <begin position="651"/>
        <end position="732"/>
    </location>
</feature>
<dbReference type="OrthoDB" id="4456959at2759"/>
<feature type="region of interest" description="Disordered" evidence="6">
    <location>
        <begin position="602"/>
        <end position="621"/>
    </location>
</feature>
<evidence type="ECO:0000256" key="4">
    <source>
        <dbReference type="ARBA" id="ARBA00023163"/>
    </source>
</evidence>
<evidence type="ECO:0000256" key="5">
    <source>
        <dbReference type="ARBA" id="ARBA00023242"/>
    </source>
</evidence>
<dbReference type="InterPro" id="IPR007219">
    <property type="entry name" value="XnlR_reg_dom"/>
</dbReference>
<feature type="region of interest" description="Disordered" evidence="6">
    <location>
        <begin position="861"/>
        <end position="882"/>
    </location>
</feature>
<dbReference type="SMART" id="SM00906">
    <property type="entry name" value="Fungal_trans"/>
    <property type="match status" value="1"/>
</dbReference>
<dbReference type="GO" id="GO:0005634">
    <property type="term" value="C:nucleus"/>
    <property type="evidence" value="ECO:0007669"/>
    <property type="project" value="UniProtKB-SubCell"/>
</dbReference>
<evidence type="ECO:0000313" key="8">
    <source>
        <dbReference type="EMBL" id="ETS80474.1"/>
    </source>
</evidence>
<dbReference type="SUPFAM" id="SSF57701">
    <property type="entry name" value="Zn2/Cys6 DNA-binding domain"/>
    <property type="match status" value="1"/>
</dbReference>
<dbReference type="Pfam" id="PF04082">
    <property type="entry name" value="Fungal_trans"/>
    <property type="match status" value="1"/>
</dbReference>
<proteinExistence type="predicted"/>
<dbReference type="Proteomes" id="UP000030651">
    <property type="component" value="Unassembled WGS sequence"/>
</dbReference>
<keyword evidence="2" id="KW-0479">Metal-binding</keyword>
<keyword evidence="3" id="KW-0805">Transcription regulation</keyword>
<dbReference type="EMBL" id="KI912113">
    <property type="protein sequence ID" value="ETS80474.1"/>
    <property type="molecule type" value="Genomic_DNA"/>
</dbReference>
<keyword evidence="9" id="KW-1185">Reference proteome</keyword>
<dbReference type="HOGENOM" id="CLU_011017_1_0_1"/>
<feature type="compositionally biased region" description="Low complexity" evidence="6">
    <location>
        <begin position="872"/>
        <end position="882"/>
    </location>
</feature>
<dbReference type="PROSITE" id="PS50048">
    <property type="entry name" value="ZN2_CY6_FUNGAL_2"/>
    <property type="match status" value="1"/>
</dbReference>
<feature type="domain" description="Zn(2)-C6 fungal-type" evidence="7">
    <location>
        <begin position="15"/>
        <end position="45"/>
    </location>
</feature>
<dbReference type="SMART" id="SM00066">
    <property type="entry name" value="GAL4"/>
    <property type="match status" value="1"/>
</dbReference>
<dbReference type="STRING" id="1229662.W3X390"/>
<dbReference type="OMA" id="TRAAMSC"/>
<dbReference type="CDD" id="cd00067">
    <property type="entry name" value="GAL4"/>
    <property type="match status" value="1"/>
</dbReference>
<dbReference type="CDD" id="cd12148">
    <property type="entry name" value="fungal_TF_MHR"/>
    <property type="match status" value="1"/>
</dbReference>
<dbReference type="GO" id="GO:0008270">
    <property type="term" value="F:zinc ion binding"/>
    <property type="evidence" value="ECO:0007669"/>
    <property type="project" value="InterPro"/>
</dbReference>
<protein>
    <recommendedName>
        <fullName evidence="7">Zn(2)-C6 fungal-type domain-containing protein</fullName>
    </recommendedName>
</protein>
<feature type="region of interest" description="Disordered" evidence="6">
    <location>
        <begin position="750"/>
        <end position="770"/>
    </location>
</feature>
<dbReference type="eggNOG" id="KOG1591">
    <property type="taxonomic scope" value="Eukaryota"/>
</dbReference>
<evidence type="ECO:0000256" key="6">
    <source>
        <dbReference type="SAM" id="MobiDB-lite"/>
    </source>
</evidence>
<dbReference type="InterPro" id="IPR001138">
    <property type="entry name" value="Zn2Cys6_DnaBD"/>
</dbReference>
<name>W3X390_PESFW</name>